<dbReference type="SMART" id="SM00997">
    <property type="entry name" value="AdoHcyase_NAD"/>
    <property type="match status" value="1"/>
</dbReference>
<keyword evidence="6" id="KW-1185">Reference proteome</keyword>
<proteinExistence type="inferred from homology"/>
<protein>
    <submittedName>
        <fullName evidence="5">Hydroxyacid dehydrogenase</fullName>
    </submittedName>
</protein>
<evidence type="ECO:0000313" key="6">
    <source>
        <dbReference type="Proteomes" id="UP000727907"/>
    </source>
</evidence>
<dbReference type="InterPro" id="IPR006140">
    <property type="entry name" value="D-isomer_DH_NAD-bd"/>
</dbReference>
<dbReference type="InterPro" id="IPR006139">
    <property type="entry name" value="D-isomer_2_OHA_DH_cat_dom"/>
</dbReference>
<dbReference type="RefSeq" id="WP_216963257.1">
    <property type="nucleotide sequence ID" value="NZ_JAHOPB010000001.1"/>
</dbReference>
<dbReference type="Pfam" id="PF00389">
    <property type="entry name" value="2-Hacid_dh"/>
    <property type="match status" value="1"/>
</dbReference>
<gene>
    <name evidence="5" type="ORF">KQ910_17955</name>
</gene>
<dbReference type="PANTHER" id="PTHR10996">
    <property type="entry name" value="2-HYDROXYACID DEHYDROGENASE-RELATED"/>
    <property type="match status" value="1"/>
</dbReference>
<comment type="similarity">
    <text evidence="1 3">Belongs to the D-isomer specific 2-hydroxyacid dehydrogenase family.</text>
</comment>
<dbReference type="EMBL" id="JAHOPB010000001">
    <property type="protein sequence ID" value="MBU8875663.1"/>
    <property type="molecule type" value="Genomic_DNA"/>
</dbReference>
<dbReference type="PROSITE" id="PS00671">
    <property type="entry name" value="D_2_HYDROXYACID_DH_3"/>
    <property type="match status" value="1"/>
</dbReference>
<evidence type="ECO:0000313" key="5">
    <source>
        <dbReference type="EMBL" id="MBU8875663.1"/>
    </source>
</evidence>
<name>A0ABS6IM46_9HYPH</name>
<evidence type="ECO:0000256" key="3">
    <source>
        <dbReference type="RuleBase" id="RU003719"/>
    </source>
</evidence>
<dbReference type="InterPro" id="IPR015878">
    <property type="entry name" value="Ado_hCys_hydrolase_NAD-bd"/>
</dbReference>
<dbReference type="Proteomes" id="UP000727907">
    <property type="component" value="Unassembled WGS sequence"/>
</dbReference>
<evidence type="ECO:0000259" key="4">
    <source>
        <dbReference type="SMART" id="SM00997"/>
    </source>
</evidence>
<dbReference type="InterPro" id="IPR029752">
    <property type="entry name" value="D-isomer_DH_CS1"/>
</dbReference>
<organism evidence="5 6">
    <name type="scientific">Reyranella humidisoli</name>
    <dbReference type="NCBI Taxonomy" id="2849149"/>
    <lineage>
        <taxon>Bacteria</taxon>
        <taxon>Pseudomonadati</taxon>
        <taxon>Pseudomonadota</taxon>
        <taxon>Alphaproteobacteria</taxon>
        <taxon>Hyphomicrobiales</taxon>
        <taxon>Reyranellaceae</taxon>
        <taxon>Reyranella</taxon>
    </lineage>
</organism>
<dbReference type="InterPro" id="IPR050223">
    <property type="entry name" value="D-isomer_2-hydroxyacid_DH"/>
</dbReference>
<accession>A0ABS6IM46</accession>
<keyword evidence="2 3" id="KW-0560">Oxidoreductase</keyword>
<dbReference type="CDD" id="cd12157">
    <property type="entry name" value="PTDH"/>
    <property type="match status" value="1"/>
</dbReference>
<dbReference type="PROSITE" id="PS00065">
    <property type="entry name" value="D_2_HYDROXYACID_DH_1"/>
    <property type="match status" value="1"/>
</dbReference>
<dbReference type="PANTHER" id="PTHR10996:SF257">
    <property type="entry name" value="GLYOXYLATE REDUCTASE 1"/>
    <property type="match status" value="1"/>
</dbReference>
<dbReference type="Pfam" id="PF02826">
    <property type="entry name" value="2-Hacid_dh_C"/>
    <property type="match status" value="1"/>
</dbReference>
<sequence length="332" mass="35429">MNGKPVVVITHRVHPEVIELLTPRATLVANETADSWPRETVRAHCRNADAMIAFMPDHVGDAFLAACPRLRIVACALKGFDNFDVAACTRRGVWITAVPDLLTAPTAELAVGLTIGLARHIAAGDRWVRSGGFRGWRPVLYGMGLTGATVGIVGFGAVGRAIARRLSGFDARLLFFDPAPAPSVDAQKTCLEELLVTADIVILATPLTPDSRELIDEQVLAKMKSGVLLVNVGRGSVVDEEAVARALAAGRLGGYAADVFAFEDWRLSSRPDKPPPALLQQTERTLFTGHMGSAVAGVRRDIETAAARSVLQVLRGERPDGALNEVVPPLVV</sequence>
<reference evidence="5 6" key="1">
    <citation type="submission" date="2021-06" db="EMBL/GenBank/DDBJ databases">
        <authorList>
            <person name="Lee D.H."/>
        </authorList>
    </citation>
    <scope>NUCLEOTIDE SEQUENCE [LARGE SCALE GENOMIC DNA]</scope>
    <source>
        <strain evidence="5 6">MMS21-HV4-11</strain>
    </source>
</reference>
<feature type="domain" description="S-adenosyl-L-homocysteine hydrolase NAD binding" evidence="4">
    <location>
        <begin position="139"/>
        <end position="292"/>
    </location>
</feature>
<evidence type="ECO:0000256" key="2">
    <source>
        <dbReference type="ARBA" id="ARBA00023002"/>
    </source>
</evidence>
<comment type="caution">
    <text evidence="5">The sequence shown here is derived from an EMBL/GenBank/DDBJ whole genome shotgun (WGS) entry which is preliminary data.</text>
</comment>
<evidence type="ECO:0000256" key="1">
    <source>
        <dbReference type="ARBA" id="ARBA00005854"/>
    </source>
</evidence>
<dbReference type="InterPro" id="IPR029753">
    <property type="entry name" value="D-isomer_DH_CS"/>
</dbReference>